<feature type="region of interest" description="Disordered" evidence="4">
    <location>
        <begin position="274"/>
        <end position="311"/>
    </location>
</feature>
<dbReference type="SUPFAM" id="SSF46689">
    <property type="entry name" value="Homeodomain-like"/>
    <property type="match status" value="1"/>
</dbReference>
<evidence type="ECO:0000256" key="2">
    <source>
        <dbReference type="ARBA" id="ARBA00023163"/>
    </source>
</evidence>
<accession>A0A5B7AHS1</accession>
<evidence type="ECO:0008006" key="6">
    <source>
        <dbReference type="Google" id="ProtNLM"/>
    </source>
</evidence>
<dbReference type="InterPro" id="IPR052435">
    <property type="entry name" value="YY1-Transcr_Regul"/>
</dbReference>
<dbReference type="EMBL" id="GHES01025558">
    <property type="protein sequence ID" value="MPA56117.1"/>
    <property type="molecule type" value="Transcribed_RNA"/>
</dbReference>
<gene>
    <name evidence="5" type="ORF">Din_025558</name>
</gene>
<feature type="region of interest" description="Disordered" evidence="4">
    <location>
        <begin position="1402"/>
        <end position="1515"/>
    </location>
</feature>
<evidence type="ECO:0000313" key="5">
    <source>
        <dbReference type="EMBL" id="MPA56117.1"/>
    </source>
</evidence>
<dbReference type="GO" id="GO:0005634">
    <property type="term" value="C:nucleus"/>
    <property type="evidence" value="ECO:0007669"/>
    <property type="project" value="TreeGrafter"/>
</dbReference>
<dbReference type="GO" id="GO:0003712">
    <property type="term" value="F:transcription coregulator activity"/>
    <property type="evidence" value="ECO:0007669"/>
    <property type="project" value="TreeGrafter"/>
</dbReference>
<feature type="region of interest" description="Disordered" evidence="4">
    <location>
        <begin position="571"/>
        <end position="593"/>
    </location>
</feature>
<dbReference type="GO" id="GO:0006355">
    <property type="term" value="P:regulation of DNA-templated transcription"/>
    <property type="evidence" value="ECO:0007669"/>
    <property type="project" value="TreeGrafter"/>
</dbReference>
<keyword evidence="1" id="KW-0805">Transcription regulation</keyword>
<dbReference type="PANTHER" id="PTHR16088:SF3">
    <property type="entry name" value="GON-4-LIKE PROTEIN"/>
    <property type="match status" value="1"/>
</dbReference>
<proteinExistence type="predicted"/>
<keyword evidence="2" id="KW-0804">Transcription</keyword>
<keyword evidence="3" id="KW-0539">Nucleus</keyword>
<dbReference type="PANTHER" id="PTHR16088">
    <property type="entry name" value="YY1 ASSOCIATED PROTEIN-RELATED"/>
    <property type="match status" value="1"/>
</dbReference>
<name>A0A5B7AHS1_DAVIN</name>
<sequence>MSSRSNELSTKVGHFGHQNALLAGANLSKCSESHLENEEDEDEEEDVDFNPFLKETLSLEASSSLSSEIEGLDADVVDSGGNTCAALVASFSSKPPGQVQGYAVGDSEHGEEIVFQTTVSSGGACEKESEITSSPRLKKRKSVLISEPENETFCEKENGLGTDAVKDMLGEFSNTSHSRKPIVDIDDEDAICMRTRARYSLASFTLDELETFLQETDDDDDLQNVDDEEEYRKFLAAVLQGGDGDTKIQVKENVDDEDEDNDADFEIEIEEALESDIDENTRGENQEEVYKAAGQRPQTRQNRRQKSSVRHNKELLEQASRPLRPLLPNVPIAPFPALDRKCLMPETASHTLSLSAHDGFINGFTQHQLGQLYCLIHEHVQLLIQVFSLCVLEPSRQHVASQVQELISEMLRKHDQALSWRRVPYPYFCFCPPYIHPSVQDELFKPLTAQCTVESSCSLDAQRECSSGNNKVLPSDVISPSKGRCKYVSNGREGQFQTIEGSFWIPFLTGPILSVLDVAPLNLAGRYMDDVSTAVQEYQRRHVEATFDARFEREPLFPLHNFQSFAEANGEVSRGTTPPAANMVPSSPASDQPSKKTLAAALVERTKKQSVALVTKEISKLAQRFFPLFNPALFPHKPPPAPVANRVLFTDTEDELLAMGLMEYNTDWKAIQQRFLPCKSKHQIFVRQKNRSSSKAPENPIKAVRRMKNSPLTAEEIARIQEGLKVFKLDWMSVWKFVAPHRDPSLLPRQWRIATGTQKSYKLTADKKEKRRLYESNRRKCKPATLASWQTSSDKEDCHTDNAGAENNNEDDCMDNEEAAYVHEAFLADWRPGTSCLVSSKLPILDPREENAPSDVLSREGSRVCEQMNNSGSGESQPQVGHEFPAALKYSQNLHTLTHSTHAKHYPASIELDHLVSDMNLRSSQSQFCLRPYRAHRANSACLVKLAPDLPPVNLPPSVRVMPQSAFKSYQGGSSTKVSAADAGTGCAATKNMVLTPPHVAKAGTGHPIKAKENESNPLKHGITKLHPQESGVIRDKCAAVEKGESDLQMHPLLFQAPEDGRLPYYPLNCSNSVCSSFNFFSGNQPQSNLSLFHNPHQANYAANFFHKSSKSKETTSSSCGIDFHPLLQKANDINNDLVTANSAAQLSVNLELLRGKCAQLQNPSDVIPIESRVNNSSTATCTKSSCPNGKANDLDLEIHLSFTSRKENSMEGGAVTEHNPTRSCLSALDFGTIDETQNDKSSCYQRSEYCPTASIPEVVSNKLDSGAHASVISSNNVNRYEVNNVGDQSLREIVMEQEELSDSEEEVGEQVEFECEEMADSEGEEGSDSEQVADIQNKEVPHVTREKVVTDADFDDQRCEARNHSNSQGNACDPSEANTLNLGLTDQGKDMLSSCFSSSLNSCASSCPPHNKTKPKREESRNAEGSAGRSWAPSCTNGSCKKTRTNHIPSQKHAVDTQQLELDSLAVTPLRKPRKGQCRTNSSLITDRAKKRDSSLNAGATVEHSNRVSNSEFG</sequence>
<feature type="region of interest" description="Disordered" evidence="4">
    <location>
        <begin position="784"/>
        <end position="812"/>
    </location>
</feature>
<feature type="compositionally biased region" description="Basic residues" evidence="4">
    <location>
        <begin position="301"/>
        <end position="310"/>
    </location>
</feature>
<evidence type="ECO:0000256" key="3">
    <source>
        <dbReference type="ARBA" id="ARBA00023242"/>
    </source>
</evidence>
<evidence type="ECO:0000256" key="1">
    <source>
        <dbReference type="ARBA" id="ARBA00023015"/>
    </source>
</evidence>
<evidence type="ECO:0000256" key="4">
    <source>
        <dbReference type="SAM" id="MobiDB-lite"/>
    </source>
</evidence>
<reference evidence="5" key="1">
    <citation type="submission" date="2019-08" db="EMBL/GenBank/DDBJ databases">
        <title>Reference gene set and small RNA set construction with multiple tissues from Davidia involucrata Baill.</title>
        <authorList>
            <person name="Yang H."/>
            <person name="Zhou C."/>
            <person name="Li G."/>
            <person name="Wang J."/>
            <person name="Gao P."/>
            <person name="Wang M."/>
            <person name="Wang R."/>
            <person name="Zhao Y."/>
        </authorList>
    </citation>
    <scope>NUCLEOTIDE SEQUENCE</scope>
    <source>
        <tissue evidence="5">Mixed with DoveR01_LX</tissue>
    </source>
</reference>
<dbReference type="InterPro" id="IPR009057">
    <property type="entry name" value="Homeodomain-like_sf"/>
</dbReference>
<organism evidence="5">
    <name type="scientific">Davidia involucrata</name>
    <name type="common">Dove tree</name>
    <dbReference type="NCBI Taxonomy" id="16924"/>
    <lineage>
        <taxon>Eukaryota</taxon>
        <taxon>Viridiplantae</taxon>
        <taxon>Streptophyta</taxon>
        <taxon>Embryophyta</taxon>
        <taxon>Tracheophyta</taxon>
        <taxon>Spermatophyta</taxon>
        <taxon>Magnoliopsida</taxon>
        <taxon>eudicotyledons</taxon>
        <taxon>Gunneridae</taxon>
        <taxon>Pentapetalae</taxon>
        <taxon>asterids</taxon>
        <taxon>Cornales</taxon>
        <taxon>Nyssaceae</taxon>
        <taxon>Davidia</taxon>
    </lineage>
</organism>
<feature type="compositionally biased region" description="Basic and acidic residues" evidence="4">
    <location>
        <begin position="279"/>
        <end position="290"/>
    </location>
</feature>
<protein>
    <recommendedName>
        <fullName evidence="6">Myb-like domain-containing protein</fullName>
    </recommendedName>
</protein>